<dbReference type="AlphaFoldDB" id="A0A1S2NBP6"/>
<comment type="caution">
    <text evidence="2">The sequence shown here is derived from an EMBL/GenBank/DDBJ whole genome shotgun (WGS) entry which is preliminary data.</text>
</comment>
<evidence type="ECO:0000259" key="1">
    <source>
        <dbReference type="Pfam" id="PF01863"/>
    </source>
</evidence>
<accession>A0A1S2NBP6</accession>
<evidence type="ECO:0000313" key="2">
    <source>
        <dbReference type="EMBL" id="OIJ42094.1"/>
    </source>
</evidence>
<organism evidence="2 3">
    <name type="scientific">Massilia timonae</name>
    <dbReference type="NCBI Taxonomy" id="47229"/>
    <lineage>
        <taxon>Bacteria</taxon>
        <taxon>Pseudomonadati</taxon>
        <taxon>Pseudomonadota</taxon>
        <taxon>Betaproteobacteria</taxon>
        <taxon>Burkholderiales</taxon>
        <taxon>Oxalobacteraceae</taxon>
        <taxon>Telluria group</taxon>
        <taxon>Massilia</taxon>
    </lineage>
</organism>
<dbReference type="RefSeq" id="WP_005669502.1">
    <property type="nucleotide sequence ID" value="NZ_CAUQYF010000054.1"/>
</dbReference>
<dbReference type="EMBL" id="JRYB01000001">
    <property type="protein sequence ID" value="OIJ42094.1"/>
    <property type="molecule type" value="Genomic_DNA"/>
</dbReference>
<dbReference type="InterPro" id="IPR002725">
    <property type="entry name" value="YgjP-like_metallopeptidase"/>
</dbReference>
<evidence type="ECO:0000313" key="3">
    <source>
        <dbReference type="Proteomes" id="UP000180246"/>
    </source>
</evidence>
<name>A0A1S2NBP6_9BURK</name>
<feature type="domain" description="YgjP-like metallopeptidase" evidence="1">
    <location>
        <begin position="92"/>
        <end position="149"/>
    </location>
</feature>
<dbReference type="Gene3D" id="3.30.2010.10">
    <property type="entry name" value="Metalloproteases ('zincins'), catalytic domain"/>
    <property type="match status" value="1"/>
</dbReference>
<dbReference type="PANTHER" id="PTHR30399">
    <property type="entry name" value="UNCHARACTERIZED PROTEIN YGJP"/>
    <property type="match status" value="1"/>
</dbReference>
<proteinExistence type="predicted"/>
<dbReference type="PANTHER" id="PTHR30399:SF1">
    <property type="entry name" value="UTP PYROPHOSPHATASE"/>
    <property type="match status" value="1"/>
</dbReference>
<gene>
    <name evidence="2" type="ORF">LO55_4811</name>
</gene>
<dbReference type="Proteomes" id="UP000180246">
    <property type="component" value="Unassembled WGS sequence"/>
</dbReference>
<dbReference type="Pfam" id="PF01863">
    <property type="entry name" value="YgjP-like"/>
    <property type="match status" value="1"/>
</dbReference>
<sequence length="171" mass="19977">MPTLKYLTAYPDTLQAQVSGLIEQNRLGDTLRRRYPEPHGIRTDRALYDYVQDLKDDYLRQAAPVSKVAFDSKIQVIQHALGLHTAISRVQGSRLKAKHEIRIASLFRDAPLPFLRMIAVHELAHLKEKEHDKAFYKLCCWMEPDYHQLEFDVRLYLTWLDLSGERLWSGD</sequence>
<protein>
    <recommendedName>
        <fullName evidence="1">YgjP-like metallopeptidase domain-containing protein</fullName>
    </recommendedName>
</protein>
<reference evidence="2 3" key="1">
    <citation type="submission" date="2014-10" db="EMBL/GenBank/DDBJ databases">
        <authorList>
            <person name="Seo M.-J."/>
            <person name="Seok Y.J."/>
            <person name="Cha I.-T."/>
        </authorList>
    </citation>
    <scope>NUCLEOTIDE SEQUENCE [LARGE SCALE GENOMIC DNA]</scope>
    <source>
        <strain evidence="2 3">NEU</strain>
    </source>
</reference>
<dbReference type="InterPro" id="IPR053136">
    <property type="entry name" value="UTP_pyrophosphatase-like"/>
</dbReference>